<dbReference type="AlphaFoldDB" id="A0A449D7V7"/>
<protein>
    <submittedName>
        <fullName evidence="2">Uncharacterized protein</fullName>
    </submittedName>
</protein>
<evidence type="ECO:0000313" key="3">
    <source>
        <dbReference type="Proteomes" id="UP000386281"/>
    </source>
</evidence>
<organism evidence="2 3">
    <name type="scientific">Brevibacterium casei</name>
    <dbReference type="NCBI Taxonomy" id="33889"/>
    <lineage>
        <taxon>Bacteria</taxon>
        <taxon>Bacillati</taxon>
        <taxon>Actinomycetota</taxon>
        <taxon>Actinomycetes</taxon>
        <taxon>Micrococcales</taxon>
        <taxon>Brevibacteriaceae</taxon>
        <taxon>Brevibacterium</taxon>
    </lineage>
</organism>
<name>A0A449D7V7_9MICO</name>
<accession>A0A449D7V7</accession>
<feature type="region of interest" description="Disordered" evidence="1">
    <location>
        <begin position="126"/>
        <end position="153"/>
    </location>
</feature>
<dbReference type="Proteomes" id="UP000386281">
    <property type="component" value="Unassembled WGS sequence"/>
</dbReference>
<dbReference type="EMBL" id="CAACXN010000015">
    <property type="protein sequence ID" value="VEW13528.1"/>
    <property type="molecule type" value="Genomic_DNA"/>
</dbReference>
<feature type="compositionally biased region" description="Basic and acidic residues" evidence="1">
    <location>
        <begin position="130"/>
        <end position="148"/>
    </location>
</feature>
<proteinExistence type="predicted"/>
<evidence type="ECO:0000313" key="2">
    <source>
        <dbReference type="EMBL" id="VEW13528.1"/>
    </source>
</evidence>
<gene>
    <name evidence="2" type="ORF">NCTC12391_01773</name>
</gene>
<reference evidence="2 3" key="1">
    <citation type="submission" date="2019-02" db="EMBL/GenBank/DDBJ databases">
        <authorList>
            <consortium name="Pathogen Informatics"/>
        </authorList>
    </citation>
    <scope>NUCLEOTIDE SEQUENCE [LARGE SCALE GENOMIC DNA]</scope>
    <source>
        <strain evidence="2 3">3012STDY7078520</strain>
    </source>
</reference>
<dbReference type="RefSeq" id="WP_190246874.1">
    <property type="nucleotide sequence ID" value="NZ_CAACXN010000015.1"/>
</dbReference>
<sequence length="296" mass="34077">MRIRSIKPEFFDSPSTAQCSPWGRLLYIAMWCMADDWGVGSANLKEMAANAFPNDDQWTSKELPSLCKEVADAYSVTFYTNRGRPYFQIPSWEDHQVTQRRAKRRFPTFDDDNSVLDQAIHDLPCIDQELPSRDKENPSTEQGNKEQGNRGTGEQFFSSEIASDPEPADDPDLRPDVEGLLDLLDLEIERNSNRPPKRNKTNRDAMRLLLDRDHATEEQVAYVIRWTQNDQFWKANILSAAKLREKYPQLVAKIRSEAERPARGTAPNKAEQRINDHRDIVARLAEREDTIEGELL</sequence>
<evidence type="ECO:0000256" key="1">
    <source>
        <dbReference type="SAM" id="MobiDB-lite"/>
    </source>
</evidence>